<dbReference type="Proteomes" id="UP000199181">
    <property type="component" value="Unassembled WGS sequence"/>
</dbReference>
<dbReference type="PROSITE" id="PS51257">
    <property type="entry name" value="PROKAR_LIPOPROTEIN"/>
    <property type="match status" value="1"/>
</dbReference>
<organism evidence="1 2">
    <name type="scientific">Stigmatella erecta</name>
    <dbReference type="NCBI Taxonomy" id="83460"/>
    <lineage>
        <taxon>Bacteria</taxon>
        <taxon>Pseudomonadati</taxon>
        <taxon>Myxococcota</taxon>
        <taxon>Myxococcia</taxon>
        <taxon>Myxococcales</taxon>
        <taxon>Cystobacterineae</taxon>
        <taxon>Archangiaceae</taxon>
        <taxon>Stigmatella</taxon>
    </lineage>
</organism>
<evidence type="ECO:0008006" key="3">
    <source>
        <dbReference type="Google" id="ProtNLM"/>
    </source>
</evidence>
<keyword evidence="2" id="KW-1185">Reference proteome</keyword>
<reference evidence="2" key="1">
    <citation type="submission" date="2016-10" db="EMBL/GenBank/DDBJ databases">
        <authorList>
            <person name="Varghese N."/>
            <person name="Submissions S."/>
        </authorList>
    </citation>
    <scope>NUCLEOTIDE SEQUENCE [LARGE SCALE GENOMIC DNA]</scope>
    <source>
        <strain evidence="2">DSM 16858</strain>
    </source>
</reference>
<evidence type="ECO:0000313" key="2">
    <source>
        <dbReference type="Proteomes" id="UP000199181"/>
    </source>
</evidence>
<dbReference type="AlphaFoldDB" id="A0A1I0F0R4"/>
<protein>
    <recommendedName>
        <fullName evidence="3">Lipoprotein</fullName>
    </recommendedName>
</protein>
<dbReference type="EMBL" id="FOIJ01000003">
    <property type="protein sequence ID" value="SET50976.1"/>
    <property type="molecule type" value="Genomic_DNA"/>
</dbReference>
<gene>
    <name evidence="1" type="ORF">SAMN05443639_103191</name>
</gene>
<sequence>MKRLLLGAALLTAGCYTDSSGTPEPSPGSQLSTFQVKVKKLSAVASNGALTPLSVTTSCIYRYGVSTDAVPAEVRGTPECRYAIPKNPVDIELEITALDAASQPLTSFNGPVSFRAVPGDLSGNYATRWTTLTNGTGSGTVRVSHLYGDVRVWVQDEPPQVDFLDGGVSGDPSQLPPDSGTPPTFATGITPAILFEEPTIARMQEPDLQTDSRGSPFDRQYLTVGRAPENGTPLVQNCPLGYNLQDPNAKDPNHGKLVTMVVTGLDPGGFFVTDLTACRVREYTGTGSNVRTPEDDGFTPGTYGSVYVYNYSFPEGLYPGDLLWSLSGSVQDFTATTQLTFPSWIIRERVRDTLPPAQWTKYLDQVPVREVLLRYCGLDNKPEVFNTDPLCGYSYGNMKMESMESSLVKVRRVRFPQVFKNCDANGDGAVTFFCPGRSNGAWTTCADSEPPEEAVERKCNAECTTGTGEFAGQICSERTTLNSYGQFVVEMANPGPREAGRDNSLSGRTQVLKVSAQSTATTVALNATVANGPAQVNVWCDTPVKVKFGARTVAATAGDTALAARTNLEHAMASTEQYVAVIADGAISGRGECHVSLNSRTRINIMTRDAVPELRVDCSESDADAERARQCRLLHAATYNVTGHLKQVSAARPRWVINLRDADDLCCFPGPEGECPSPIQTCPDENAVP</sequence>
<name>A0A1I0F0R4_9BACT</name>
<accession>A0A1I0F0R4</accession>
<evidence type="ECO:0000313" key="1">
    <source>
        <dbReference type="EMBL" id="SET50976.1"/>
    </source>
</evidence>
<dbReference type="RefSeq" id="WP_093517675.1">
    <property type="nucleotide sequence ID" value="NZ_FOIJ01000003.1"/>
</dbReference>
<proteinExistence type="predicted"/>